<evidence type="ECO:0000256" key="1">
    <source>
        <dbReference type="SAM" id="Phobius"/>
    </source>
</evidence>
<keyword evidence="1" id="KW-1133">Transmembrane helix</keyword>
<dbReference type="InterPro" id="IPR036430">
    <property type="entry name" value="RNase_T2-like_sf"/>
</dbReference>
<dbReference type="STRING" id="202950.GCA_001485005_02998"/>
<dbReference type="Gene3D" id="3.90.730.10">
    <property type="entry name" value="Ribonuclease T2-like"/>
    <property type="match status" value="1"/>
</dbReference>
<dbReference type="eggNOG" id="COG3719">
    <property type="taxonomic scope" value="Bacteria"/>
</dbReference>
<gene>
    <name evidence="2" type="ordered locus">ACIAD3156</name>
</gene>
<dbReference type="CDD" id="cd01062">
    <property type="entry name" value="RNase_T2_prok"/>
    <property type="match status" value="1"/>
</dbReference>
<sequence length="239" mass="26849">MHVLRLNRVLFEITLSFDSMKKKRFASKYLAGFIGTFLWVYVLLVAPNTHADPGHLQGYVMQIEMTPATCSLDASKRKQRKCLEGYSLTVMGLIPETSSQDCKTTTSASLSPIQTSVVARLMPDENNRTQLWRNVGGCMPMNASQYFRTIVNFADRLKIPAELTGPISKDVQKSTIRQQFMRLNPNLPANGIRFSCQSVRTKPMLTEVQVCYQVNGNYTQCASHVVSSCPDEFTIKGSY</sequence>
<evidence type="ECO:0000313" key="2">
    <source>
        <dbReference type="EMBL" id="CAG69845.1"/>
    </source>
</evidence>
<dbReference type="GO" id="GO:0003723">
    <property type="term" value="F:RNA binding"/>
    <property type="evidence" value="ECO:0007669"/>
    <property type="project" value="InterPro"/>
</dbReference>
<dbReference type="SUPFAM" id="SSF55895">
    <property type="entry name" value="Ribonuclease Rh-like"/>
    <property type="match status" value="1"/>
</dbReference>
<dbReference type="Proteomes" id="UP000000430">
    <property type="component" value="Chromosome"/>
</dbReference>
<name>Q6F7X0_ACIAD</name>
<organism evidence="2 3">
    <name type="scientific">Acinetobacter baylyi (strain ATCC 33305 / BD413 / ADP1)</name>
    <dbReference type="NCBI Taxonomy" id="62977"/>
    <lineage>
        <taxon>Bacteria</taxon>
        <taxon>Pseudomonadati</taxon>
        <taxon>Pseudomonadota</taxon>
        <taxon>Gammaproteobacteria</taxon>
        <taxon>Moraxellales</taxon>
        <taxon>Moraxellaceae</taxon>
        <taxon>Acinetobacter</taxon>
    </lineage>
</organism>
<dbReference type="GO" id="GO:0033897">
    <property type="term" value="F:ribonuclease T2 activity"/>
    <property type="evidence" value="ECO:0007669"/>
    <property type="project" value="InterPro"/>
</dbReference>
<protein>
    <submittedName>
        <fullName evidence="2">Uncharacterized protein</fullName>
    </submittedName>
</protein>
<reference evidence="2 3" key="1">
    <citation type="journal article" date="2004" name="Nucleic Acids Res.">
        <title>Unique features revealed by the genome sequence of Acinetobacter sp. ADP1, a versatile and naturally transformation competent bacterium.</title>
        <authorList>
            <person name="Barbe V."/>
            <person name="Vallenet D."/>
            <person name="Fonknechten N."/>
            <person name="Kreimeyer A."/>
            <person name="Oztas S."/>
            <person name="Labarre L."/>
            <person name="Cruveiller S."/>
            <person name="Robert C."/>
            <person name="Duprat S."/>
            <person name="Wincker P."/>
            <person name="Ornston L.N."/>
            <person name="Weissenbach J."/>
            <person name="Marliere P."/>
            <person name="Cohen G.N."/>
            <person name="Medigue C."/>
        </authorList>
    </citation>
    <scope>NUCLEOTIDE SEQUENCE [LARGE SCALE GENOMIC DNA]</scope>
    <source>
        <strain evidence="3">ATCC 33305 / BD413 / ADP1</strain>
    </source>
</reference>
<dbReference type="AlphaFoldDB" id="Q6F7X0"/>
<proteinExistence type="predicted"/>
<dbReference type="HOGENOM" id="CLU_1243133_0_0_6"/>
<accession>Q6F7X0</accession>
<feature type="transmembrane region" description="Helical" evidence="1">
    <location>
        <begin position="29"/>
        <end position="46"/>
    </location>
</feature>
<dbReference type="KEGG" id="aci:ACIAD3156"/>
<keyword evidence="1" id="KW-0812">Transmembrane</keyword>
<dbReference type="InterPro" id="IPR039378">
    <property type="entry name" value="RNase_T2_prok"/>
</dbReference>
<dbReference type="EMBL" id="CR543861">
    <property type="protein sequence ID" value="CAG69845.1"/>
    <property type="molecule type" value="Genomic_DNA"/>
</dbReference>
<evidence type="ECO:0000313" key="3">
    <source>
        <dbReference type="Proteomes" id="UP000000430"/>
    </source>
</evidence>
<keyword evidence="1" id="KW-0472">Membrane</keyword>